<evidence type="ECO:0000313" key="4">
    <source>
        <dbReference type="Proteomes" id="UP000095287"/>
    </source>
</evidence>
<dbReference type="CDD" id="cd07061">
    <property type="entry name" value="HP_HAP_like"/>
    <property type="match status" value="1"/>
</dbReference>
<accession>A0A1I7ZFX0</accession>
<dbReference type="Gene3D" id="3.40.50.1240">
    <property type="entry name" value="Phosphoglycerate mutase-like"/>
    <property type="match status" value="1"/>
</dbReference>
<dbReference type="AlphaFoldDB" id="A0A1I7ZFX0"/>
<dbReference type="Proteomes" id="UP000095287">
    <property type="component" value="Unplaced"/>
</dbReference>
<sequence>MRLLLLALLIGSSFALQLVHIQALWRHGDRAPLGTYKNDPNPESAWPVPFGELTNDGMEQQYKQGLKLKTAYIDRARFCNETFHVGDIHVRSTDMDRTLMSAYSNLAAFYSGSKTTHPAAKDWPSNWSPVPIHTVERSTDHLLNPNPECLRMDELEAEQVLHKKFAEFMLEQLPLLEELSEKSGTKITNFKGLRNFWDAVKIEKIHNMTIPAWMTEELFGKVENVIDQGEDYLAGSAGFGKPENTELIMLKGGQLLKETIDNFNSAKSGSRHPLYHAYSAHDTTVTAFLRALGAKQGVLGLKQPDFAALVVLELVVINGNDYYVRLLYSANAETPLKTFTQAISGCPQQVSQAWI</sequence>
<evidence type="ECO:0000313" key="5">
    <source>
        <dbReference type="WBParaSite" id="L893_g25787.t1"/>
    </source>
</evidence>
<dbReference type="SUPFAM" id="SSF53254">
    <property type="entry name" value="Phosphoglycerate mutase-like"/>
    <property type="match status" value="1"/>
</dbReference>
<reference evidence="5" key="1">
    <citation type="submission" date="2016-11" db="UniProtKB">
        <authorList>
            <consortium name="WormBaseParasite"/>
        </authorList>
    </citation>
    <scope>IDENTIFICATION</scope>
</reference>
<comment type="similarity">
    <text evidence="2">Belongs to the histidine acid phosphatase family.</text>
</comment>
<organism evidence="4 5">
    <name type="scientific">Steinernema glaseri</name>
    <dbReference type="NCBI Taxonomy" id="37863"/>
    <lineage>
        <taxon>Eukaryota</taxon>
        <taxon>Metazoa</taxon>
        <taxon>Ecdysozoa</taxon>
        <taxon>Nematoda</taxon>
        <taxon>Chromadorea</taxon>
        <taxon>Rhabditida</taxon>
        <taxon>Tylenchina</taxon>
        <taxon>Panagrolaimomorpha</taxon>
        <taxon>Strongyloidoidea</taxon>
        <taxon>Steinernematidae</taxon>
        <taxon>Steinernema</taxon>
    </lineage>
</organism>
<evidence type="ECO:0000256" key="2">
    <source>
        <dbReference type="ARBA" id="ARBA00005375"/>
    </source>
</evidence>
<dbReference type="PROSITE" id="PS00616">
    <property type="entry name" value="HIS_ACID_PHOSPHAT_1"/>
    <property type="match status" value="1"/>
</dbReference>
<feature type="chain" id="PRO_5012249777" evidence="3">
    <location>
        <begin position="16"/>
        <end position="355"/>
    </location>
</feature>
<dbReference type="PANTHER" id="PTHR11567:SF210">
    <property type="entry name" value="ACID PHOSPHATASE 5-RELATED"/>
    <property type="match status" value="1"/>
</dbReference>
<dbReference type="InterPro" id="IPR000560">
    <property type="entry name" value="His_Pase_clade-2"/>
</dbReference>
<dbReference type="Pfam" id="PF00328">
    <property type="entry name" value="His_Phos_2"/>
    <property type="match status" value="1"/>
</dbReference>
<dbReference type="InterPro" id="IPR029033">
    <property type="entry name" value="His_PPase_superfam"/>
</dbReference>
<dbReference type="GO" id="GO:0003993">
    <property type="term" value="F:acid phosphatase activity"/>
    <property type="evidence" value="ECO:0007669"/>
    <property type="project" value="UniProtKB-EC"/>
</dbReference>
<dbReference type="InterPro" id="IPR033379">
    <property type="entry name" value="Acid_Pase_AS"/>
</dbReference>
<keyword evidence="3" id="KW-0732">Signal</keyword>
<name>A0A1I7ZFX0_9BILA</name>
<proteinExistence type="inferred from homology"/>
<evidence type="ECO:0000256" key="3">
    <source>
        <dbReference type="SAM" id="SignalP"/>
    </source>
</evidence>
<evidence type="ECO:0000256" key="1">
    <source>
        <dbReference type="ARBA" id="ARBA00000032"/>
    </source>
</evidence>
<dbReference type="InterPro" id="IPR050645">
    <property type="entry name" value="Histidine_acid_phosphatase"/>
</dbReference>
<comment type="catalytic activity">
    <reaction evidence="1">
        <text>a phosphate monoester + H2O = an alcohol + phosphate</text>
        <dbReference type="Rhea" id="RHEA:15017"/>
        <dbReference type="ChEBI" id="CHEBI:15377"/>
        <dbReference type="ChEBI" id="CHEBI:30879"/>
        <dbReference type="ChEBI" id="CHEBI:43474"/>
        <dbReference type="ChEBI" id="CHEBI:67140"/>
        <dbReference type="EC" id="3.1.3.2"/>
    </reaction>
</comment>
<protein>
    <submittedName>
        <fullName evidence="5">Acid phosphatase</fullName>
    </submittedName>
</protein>
<dbReference type="WBParaSite" id="L893_g25787.t1">
    <property type="protein sequence ID" value="L893_g25787.t1"/>
    <property type="gene ID" value="L893_g25787"/>
</dbReference>
<feature type="signal peptide" evidence="3">
    <location>
        <begin position="1"/>
        <end position="15"/>
    </location>
</feature>
<keyword evidence="4" id="KW-1185">Reference proteome</keyword>
<dbReference type="PANTHER" id="PTHR11567">
    <property type="entry name" value="ACID PHOSPHATASE-RELATED"/>
    <property type="match status" value="1"/>
</dbReference>